<keyword evidence="1" id="KW-1133">Transmembrane helix</keyword>
<protein>
    <recommendedName>
        <fullName evidence="3">HIG1 domain-containing protein</fullName>
    </recommendedName>
</protein>
<evidence type="ECO:0000313" key="2">
    <source>
        <dbReference type="EMBL" id="WYF44933.1"/>
    </source>
</evidence>
<organism evidence="2">
    <name type="scientific">Deinococcus sp. VB142</name>
    <dbReference type="NCBI Taxonomy" id="3112952"/>
    <lineage>
        <taxon>Bacteria</taxon>
        <taxon>Thermotogati</taxon>
        <taxon>Deinococcota</taxon>
        <taxon>Deinococci</taxon>
        <taxon>Deinococcales</taxon>
        <taxon>Deinococcaceae</taxon>
        <taxon>Deinococcus</taxon>
    </lineage>
</organism>
<dbReference type="AlphaFoldDB" id="A0AAU6Q3W1"/>
<accession>A0AAU6Q3W1</accession>
<keyword evidence="1" id="KW-0812">Transmembrane</keyword>
<evidence type="ECO:0000256" key="1">
    <source>
        <dbReference type="SAM" id="Phobius"/>
    </source>
</evidence>
<feature type="transmembrane region" description="Helical" evidence="1">
    <location>
        <begin position="32"/>
        <end position="54"/>
    </location>
</feature>
<proteinExistence type="predicted"/>
<name>A0AAU6Q3W1_9DEIO</name>
<gene>
    <name evidence="2" type="ORF">WDJ50_02120</name>
</gene>
<sequence length="57" mass="5932">MLLWLVVAFILVSASGIFYLTVGPLRTAANVNVIRAFAVVQYAAAAVLAGARLLGKA</sequence>
<evidence type="ECO:0008006" key="3">
    <source>
        <dbReference type="Google" id="ProtNLM"/>
    </source>
</evidence>
<keyword evidence="1" id="KW-0472">Membrane</keyword>
<dbReference type="EMBL" id="CP149782">
    <property type="protein sequence ID" value="WYF44933.1"/>
    <property type="molecule type" value="Genomic_DNA"/>
</dbReference>
<reference evidence="2" key="1">
    <citation type="submission" date="2024-03" db="EMBL/GenBank/DDBJ databases">
        <title>Deinococcus weizhi sp. nov., isolated from human skin.</title>
        <authorList>
            <person name="Wei Z."/>
            <person name="Tian F."/>
            <person name="Yang C."/>
            <person name="Xin L.T."/>
            <person name="Wen Z.J."/>
            <person name="Lan K.C."/>
            <person name="Yu L."/>
            <person name="Zhe W."/>
            <person name="Dan F.D."/>
            <person name="Jun W."/>
            <person name="Rui Z."/>
            <person name="Yong X.J."/>
            <person name="Ting Y."/>
            <person name="Wei X."/>
            <person name="Xu Z.G."/>
            <person name="Xin Z."/>
            <person name="Dong F.G."/>
            <person name="Ni X.M."/>
            <person name="Zheng M.G."/>
            <person name="Chun Y."/>
            <person name="Qian W.X."/>
        </authorList>
    </citation>
    <scope>NUCLEOTIDE SEQUENCE</scope>
    <source>
        <strain evidence="2">VB142</strain>
    </source>
</reference>
<dbReference type="RefSeq" id="WP_339096107.1">
    <property type="nucleotide sequence ID" value="NZ_CP149782.1"/>
</dbReference>